<keyword evidence="5" id="KW-1185">Reference proteome</keyword>
<dbReference type="AlphaFoldDB" id="A0A286DFP4"/>
<evidence type="ECO:0000256" key="1">
    <source>
        <dbReference type="ARBA" id="ARBA00043985"/>
    </source>
</evidence>
<dbReference type="RefSeq" id="WP_097123553.1">
    <property type="nucleotide sequence ID" value="NZ_OCND01000013.1"/>
</dbReference>
<evidence type="ECO:0000256" key="3">
    <source>
        <dbReference type="SAM" id="MobiDB-lite"/>
    </source>
</evidence>
<sequence>MLGRLFNVFRGFFAQFVKGVEKRNPEALLELEQENLRKQIGSYNQSLATHAGLAERLIGQVRKLETEERELRARTTAHLRAGNQDAAGQHALRLQTVTRELEENRKQMAQAEDTYKDLVKARDVAVTAARAKIESLKGAINDMRMKSALADMNEMAAGMITQIGGSGDTLDRLHEMVEEERNRAAGRARVARDALDMGQIEIKEAEQKALADQALADFAAAEGIALQGAPVAAPSAARSMGNQEAAKPLSESGQG</sequence>
<feature type="coiled-coil region" evidence="2">
    <location>
        <begin position="54"/>
        <end position="121"/>
    </location>
</feature>
<organism evidence="4 5">
    <name type="scientific">Pseudoxanthomonas wuyuanensis</name>
    <dbReference type="NCBI Taxonomy" id="1073196"/>
    <lineage>
        <taxon>Bacteria</taxon>
        <taxon>Pseudomonadati</taxon>
        <taxon>Pseudomonadota</taxon>
        <taxon>Gammaproteobacteria</taxon>
        <taxon>Lysobacterales</taxon>
        <taxon>Lysobacteraceae</taxon>
        <taxon>Pseudoxanthomonas</taxon>
    </lineage>
</organism>
<dbReference type="Pfam" id="PF04012">
    <property type="entry name" value="PspA_IM30"/>
    <property type="match status" value="1"/>
</dbReference>
<dbReference type="EMBL" id="OCND01000013">
    <property type="protein sequence ID" value="SOD57421.1"/>
    <property type="molecule type" value="Genomic_DNA"/>
</dbReference>
<dbReference type="Proteomes" id="UP000219374">
    <property type="component" value="Unassembled WGS sequence"/>
</dbReference>
<feature type="region of interest" description="Disordered" evidence="3">
    <location>
        <begin position="232"/>
        <end position="255"/>
    </location>
</feature>
<dbReference type="OrthoDB" id="9779630at2"/>
<protein>
    <submittedName>
        <fullName evidence="4">Phage shock protein A (PspA) family protein</fullName>
    </submittedName>
</protein>
<dbReference type="InterPro" id="IPR007157">
    <property type="entry name" value="PspA_VIPP1"/>
</dbReference>
<proteinExistence type="inferred from homology"/>
<evidence type="ECO:0000313" key="4">
    <source>
        <dbReference type="EMBL" id="SOD57421.1"/>
    </source>
</evidence>
<comment type="similarity">
    <text evidence="1">Belongs to the PspA/Vipp/IM30 family.</text>
</comment>
<keyword evidence="2" id="KW-0175">Coiled coil</keyword>
<reference evidence="4 5" key="1">
    <citation type="submission" date="2017-09" db="EMBL/GenBank/DDBJ databases">
        <authorList>
            <person name="Ehlers B."/>
            <person name="Leendertz F.H."/>
        </authorList>
    </citation>
    <scope>NUCLEOTIDE SEQUENCE [LARGE SCALE GENOMIC DNA]</scope>
    <source>
        <strain evidence="4 5">CGMCC 1.10978</strain>
    </source>
</reference>
<evidence type="ECO:0000313" key="5">
    <source>
        <dbReference type="Proteomes" id="UP000219374"/>
    </source>
</evidence>
<gene>
    <name evidence="4" type="ORF">SAMN06296416_11353</name>
</gene>
<accession>A0A286DFP4</accession>
<evidence type="ECO:0000256" key="2">
    <source>
        <dbReference type="SAM" id="Coils"/>
    </source>
</evidence>
<name>A0A286DFP4_9GAMM</name>